<dbReference type="Proteomes" id="UP000092594">
    <property type="component" value="Unassembled WGS sequence"/>
</dbReference>
<dbReference type="SUPFAM" id="SSF49401">
    <property type="entry name" value="Bacterial adhesins"/>
    <property type="match status" value="1"/>
</dbReference>
<proteinExistence type="predicted"/>
<evidence type="ECO:0000313" key="3">
    <source>
        <dbReference type="Proteomes" id="UP000092594"/>
    </source>
</evidence>
<dbReference type="InterPro" id="IPR000259">
    <property type="entry name" value="Adhesion_dom_fimbrial"/>
</dbReference>
<dbReference type="RefSeq" id="WP_065231182.1">
    <property type="nucleotide sequence ID" value="NZ_JTJQ01000017.1"/>
</dbReference>
<dbReference type="InterPro" id="IPR036937">
    <property type="entry name" value="Adhesion_dom_fimbrial_sf"/>
</dbReference>
<accession>A0AB36DWF4</accession>
<dbReference type="InterPro" id="IPR008966">
    <property type="entry name" value="Adhesion_dom_sf"/>
</dbReference>
<dbReference type="Gene3D" id="2.60.40.1090">
    <property type="entry name" value="Fimbrial-type adhesion domain"/>
    <property type="match status" value="1"/>
</dbReference>
<protein>
    <recommendedName>
        <fullName evidence="1">Fimbrial-type adhesion domain-containing protein</fullName>
    </recommendedName>
</protein>
<keyword evidence="3" id="KW-1185">Reference proteome</keyword>
<evidence type="ECO:0000313" key="2">
    <source>
        <dbReference type="EMBL" id="OBX01203.1"/>
    </source>
</evidence>
<dbReference type="EMBL" id="JTJQ01000017">
    <property type="protein sequence ID" value="OBX01203.1"/>
    <property type="molecule type" value="Genomic_DNA"/>
</dbReference>
<comment type="caution">
    <text evidence="2">The sequence shown here is derived from an EMBL/GenBank/DDBJ whole genome shotgun (WGS) entry which is preliminary data.</text>
</comment>
<dbReference type="GO" id="GO:0009289">
    <property type="term" value="C:pilus"/>
    <property type="evidence" value="ECO:0007669"/>
    <property type="project" value="InterPro"/>
</dbReference>
<organism evidence="2 3">
    <name type="scientific">Gallibacterium genomosp. 1</name>
    <dbReference type="NCBI Taxonomy" id="155515"/>
    <lineage>
        <taxon>Bacteria</taxon>
        <taxon>Pseudomonadati</taxon>
        <taxon>Pseudomonadota</taxon>
        <taxon>Gammaproteobacteria</taxon>
        <taxon>Pasteurellales</taxon>
        <taxon>Pasteurellaceae</taxon>
        <taxon>Gallibacterium</taxon>
    </lineage>
</organism>
<name>A0AB36DWF4_9PAST</name>
<evidence type="ECO:0000259" key="1">
    <source>
        <dbReference type="Pfam" id="PF00419"/>
    </source>
</evidence>
<dbReference type="Pfam" id="PF00419">
    <property type="entry name" value="Fimbrial"/>
    <property type="match status" value="1"/>
</dbReference>
<dbReference type="AlphaFoldDB" id="A0AB36DWF4"/>
<gene>
    <name evidence="2" type="ORF">QV05_06200</name>
</gene>
<dbReference type="GO" id="GO:0007155">
    <property type="term" value="P:cell adhesion"/>
    <property type="evidence" value="ECO:0007669"/>
    <property type="project" value="InterPro"/>
</dbReference>
<reference evidence="2 3" key="1">
    <citation type="submission" date="2014-11" db="EMBL/GenBank/DDBJ databases">
        <title>Pan-genome of Gallibacterium spp.</title>
        <authorList>
            <person name="Kudirkiene E."/>
            <person name="Bojesen A.M."/>
        </authorList>
    </citation>
    <scope>NUCLEOTIDE SEQUENCE [LARGE SCALE GENOMIC DNA]</scope>
    <source>
        <strain evidence="2 3">Gerl. 2740/89</strain>
    </source>
</reference>
<sequence length="382" mass="43391">MKGKIIHWFISMMALVILFKPSFSFAYMFEGEEFRTPKEITDESRIQGKRFSVNYTRVGYNEVVYRWNIGEIMAGNYCRRRDGVTNPTNQFWLEIKYIDTQEKNSQYFERRLLEVNNRLVTISDASSYQFAIVDRGQPLTFDLRLKLKDTFLYNTTPANISIPANTPLAIITMLCVDKTTQGNTVTDYQANDNRGYKYNSFSIIKIISANEATFSFARTCTLEKNTQTVKLKDVTVKELNENVEVLGKTFDIGLNCPGGSVKNAYILFTDANSPSNTGTLPFLGAIGGLSSPETAATQTVLSVKDSVTKQYLTYRQPLIANGDFFNKPTGDQAAGFYSFNQEALTINQMPKHRYEVYYRKVPNKTPKGGTISAKMTYNIYYD</sequence>
<feature type="domain" description="Fimbrial-type adhesion" evidence="1">
    <location>
        <begin position="217"/>
        <end position="382"/>
    </location>
</feature>